<evidence type="ECO:0000256" key="6">
    <source>
        <dbReference type="RuleBase" id="RU003974"/>
    </source>
</evidence>
<organism evidence="10 11">
    <name type="scientific">Panicum virgatum</name>
    <name type="common">Blackwell switchgrass</name>
    <dbReference type="NCBI Taxonomy" id="38727"/>
    <lineage>
        <taxon>Eukaryota</taxon>
        <taxon>Viridiplantae</taxon>
        <taxon>Streptophyta</taxon>
        <taxon>Embryophyta</taxon>
        <taxon>Tracheophyta</taxon>
        <taxon>Spermatophyta</taxon>
        <taxon>Magnoliopsida</taxon>
        <taxon>Liliopsida</taxon>
        <taxon>Poales</taxon>
        <taxon>Poaceae</taxon>
        <taxon>PACMAD clade</taxon>
        <taxon>Panicoideae</taxon>
        <taxon>Panicodae</taxon>
        <taxon>Paniceae</taxon>
        <taxon>Panicinae</taxon>
        <taxon>Panicum</taxon>
        <taxon>Panicum sect. Hiantes</taxon>
    </lineage>
</organism>
<dbReference type="InterPro" id="IPR020833">
    <property type="entry name" value="LipOase_Fe_BS"/>
</dbReference>
<evidence type="ECO:0000256" key="5">
    <source>
        <dbReference type="ARBA" id="ARBA00023004"/>
    </source>
</evidence>
<dbReference type="InterPro" id="IPR001246">
    <property type="entry name" value="LipOase_plant"/>
</dbReference>
<keyword evidence="11" id="KW-1185">Reference proteome</keyword>
<dbReference type="AlphaFoldDB" id="A0A8T0V7E6"/>
<feature type="region of interest" description="Disordered" evidence="8">
    <location>
        <begin position="43"/>
        <end position="76"/>
    </location>
</feature>
<dbReference type="EC" id="1.13.11.-" evidence="7"/>
<keyword evidence="5 6" id="KW-0408">Iron</keyword>
<evidence type="ECO:0000313" key="11">
    <source>
        <dbReference type="Proteomes" id="UP000823388"/>
    </source>
</evidence>
<sequence length="526" mass="60349">MPSPLVPFRQDELQILRGDDNAGPYQEHDRVYRYDCYNDLGEPDKDEDYARPVLGGSQEHPYPRRCRTGRPSTSSDPYTERGLFLLKDIYVPRDERFGHLKMSDCLGYSLKATIEAVVPALNVAGPFEFDSFEDILGLYGLGPEGPNNNNPVIAELREKIPEIFDPLKMPLPDIINSDVLKKLPEDKFGWRTDEEFARETLAGVNPVVIRRLTEFPAKGTLDPTQFGDHTSKITEAHIQHNLEGLRVHNAVRNNRLFILDHHDHFMPYLDRINKLKGNFIYASRTLLFLKDDGTLKPLAIELSLPHPDGQRHGADSKVYTPAHTGVDAHIWQLAKANVCVNDSAWHQLISHWLNTHAVMEPFVIATNRQLSVVHPVHKLLSPHYRGTLDINALARQTLIKAGGMFELTVFPGKYALEMSSDVYKSWNFNEQALPADLVKRGMAVPDLWNPYGIRLLVKNYPYAVDGLEIWWAIEKWVNEYLDIYYPNDGELERDVEVQAWWKEVREEAHGDLKDRDWWPKMDTVQC</sequence>
<dbReference type="PROSITE" id="PS00081">
    <property type="entry name" value="LIPOXYGENASE_2"/>
    <property type="match status" value="1"/>
</dbReference>
<keyword evidence="7" id="KW-0275">Fatty acid biosynthesis</keyword>
<dbReference type="PROSITE" id="PS00711">
    <property type="entry name" value="LIPOXYGENASE_1"/>
    <property type="match status" value="1"/>
</dbReference>
<dbReference type="Gene3D" id="4.10.375.10">
    <property type="entry name" value="Lipoxygenase-1, Domain 2"/>
    <property type="match status" value="1"/>
</dbReference>
<comment type="cofactor">
    <cofactor evidence="1 6">
        <name>Fe cation</name>
        <dbReference type="ChEBI" id="CHEBI:24875"/>
    </cofactor>
</comment>
<evidence type="ECO:0000256" key="7">
    <source>
        <dbReference type="RuleBase" id="RU003975"/>
    </source>
</evidence>
<comment type="similarity">
    <text evidence="6">Belongs to the lipoxygenase family.</text>
</comment>
<dbReference type="GO" id="GO:0006633">
    <property type="term" value="P:fatty acid biosynthetic process"/>
    <property type="evidence" value="ECO:0007669"/>
    <property type="project" value="UniProtKB-KW"/>
</dbReference>
<keyword evidence="2 6" id="KW-0479">Metal-binding</keyword>
<dbReference type="FunFam" id="3.10.450.60:FF:000002">
    <property type="entry name" value="Lipoxygenase"/>
    <property type="match status" value="1"/>
</dbReference>
<evidence type="ECO:0000256" key="8">
    <source>
        <dbReference type="SAM" id="MobiDB-lite"/>
    </source>
</evidence>
<gene>
    <name evidence="10" type="ORF">PVAP13_2NG103200</name>
</gene>
<dbReference type="PANTHER" id="PTHR11771">
    <property type="entry name" value="LIPOXYGENASE"/>
    <property type="match status" value="1"/>
</dbReference>
<name>A0A8T0V7E6_PANVG</name>
<comment type="pathway">
    <text evidence="7">Lipid metabolism; oxylipin biosynthesis.</text>
</comment>
<dbReference type="GO" id="GO:0016702">
    <property type="term" value="F:oxidoreductase activity, acting on single donors with incorporation of molecular oxygen, incorporation of two atoms of oxygen"/>
    <property type="evidence" value="ECO:0007669"/>
    <property type="project" value="InterPro"/>
</dbReference>
<keyword evidence="4 6" id="KW-0560">Oxidoreductase</keyword>
<protein>
    <recommendedName>
        <fullName evidence="7">Lipoxygenase</fullName>
        <ecNumber evidence="7">1.13.11.-</ecNumber>
    </recommendedName>
</protein>
<dbReference type="GO" id="GO:0034440">
    <property type="term" value="P:lipid oxidation"/>
    <property type="evidence" value="ECO:0007669"/>
    <property type="project" value="InterPro"/>
</dbReference>
<dbReference type="PRINTS" id="PR00468">
    <property type="entry name" value="PLTLPOXGNASE"/>
</dbReference>
<dbReference type="InterPro" id="IPR000907">
    <property type="entry name" value="LipOase"/>
</dbReference>
<dbReference type="GO" id="GO:0046872">
    <property type="term" value="F:metal ion binding"/>
    <property type="evidence" value="ECO:0007669"/>
    <property type="project" value="UniProtKB-UniRule"/>
</dbReference>
<dbReference type="Pfam" id="PF00305">
    <property type="entry name" value="Lipoxygenase"/>
    <property type="match status" value="1"/>
</dbReference>
<dbReference type="Gene3D" id="4.10.372.10">
    <property type="entry name" value="Lipoxygenase-1, Domain 3"/>
    <property type="match status" value="1"/>
</dbReference>
<keyword evidence="3 6" id="KW-0223">Dioxygenase</keyword>
<dbReference type="GO" id="GO:0031408">
    <property type="term" value="P:oxylipin biosynthetic process"/>
    <property type="evidence" value="ECO:0007669"/>
    <property type="project" value="UniProtKB-UniRule"/>
</dbReference>
<dbReference type="InterPro" id="IPR036226">
    <property type="entry name" value="LipOase_C_sf"/>
</dbReference>
<evidence type="ECO:0000256" key="4">
    <source>
        <dbReference type="ARBA" id="ARBA00023002"/>
    </source>
</evidence>
<comment type="function">
    <text evidence="7">Plant lipoxygenase may be involved in a number of diverse aspects of plant physiology including growth and development, pest resistance, and senescence or responses to wounding.</text>
</comment>
<keyword evidence="7" id="KW-0444">Lipid biosynthesis</keyword>
<reference evidence="10" key="1">
    <citation type="submission" date="2020-05" db="EMBL/GenBank/DDBJ databases">
        <title>WGS assembly of Panicum virgatum.</title>
        <authorList>
            <person name="Lovell J.T."/>
            <person name="Jenkins J."/>
            <person name="Shu S."/>
            <person name="Juenger T.E."/>
            <person name="Schmutz J."/>
        </authorList>
    </citation>
    <scope>NUCLEOTIDE SEQUENCE</scope>
    <source>
        <strain evidence="10">AP13</strain>
    </source>
</reference>
<evidence type="ECO:0000256" key="1">
    <source>
        <dbReference type="ARBA" id="ARBA00001962"/>
    </source>
</evidence>
<evidence type="ECO:0000259" key="9">
    <source>
        <dbReference type="PROSITE" id="PS51393"/>
    </source>
</evidence>
<accession>A0A8T0V7E6</accession>
<evidence type="ECO:0000313" key="10">
    <source>
        <dbReference type="EMBL" id="KAG2632661.1"/>
    </source>
</evidence>
<dbReference type="Gene3D" id="1.20.245.10">
    <property type="entry name" value="Lipoxygenase-1, Domain 5"/>
    <property type="match status" value="1"/>
</dbReference>
<dbReference type="InterPro" id="IPR020834">
    <property type="entry name" value="LipOase_CS"/>
</dbReference>
<dbReference type="SUPFAM" id="SSF48484">
    <property type="entry name" value="Lipoxigenase"/>
    <property type="match status" value="1"/>
</dbReference>
<dbReference type="Proteomes" id="UP000823388">
    <property type="component" value="Chromosome 2N"/>
</dbReference>
<dbReference type="PROSITE" id="PS51393">
    <property type="entry name" value="LIPOXYGENASE_3"/>
    <property type="match status" value="1"/>
</dbReference>
<feature type="domain" description="Lipoxygenase" evidence="9">
    <location>
        <begin position="1"/>
        <end position="526"/>
    </location>
</feature>
<dbReference type="InterPro" id="IPR027433">
    <property type="entry name" value="Lipoxygenase_dom_3"/>
</dbReference>
<comment type="caution">
    <text evidence="10">The sequence shown here is derived from an EMBL/GenBank/DDBJ whole genome shotgun (WGS) entry which is preliminary data.</text>
</comment>
<keyword evidence="7" id="KW-0276">Fatty acid metabolism</keyword>
<dbReference type="InterPro" id="IPR013819">
    <property type="entry name" value="LipOase_C"/>
</dbReference>
<dbReference type="PRINTS" id="PR00087">
    <property type="entry name" value="LIPOXYGENASE"/>
</dbReference>
<proteinExistence type="inferred from homology"/>
<dbReference type="EMBL" id="CM029040">
    <property type="protein sequence ID" value="KAG2632661.1"/>
    <property type="molecule type" value="Genomic_DNA"/>
</dbReference>
<keyword evidence="7" id="KW-0925">Oxylipin biosynthesis</keyword>
<evidence type="ECO:0000256" key="2">
    <source>
        <dbReference type="ARBA" id="ARBA00022723"/>
    </source>
</evidence>
<evidence type="ECO:0000256" key="3">
    <source>
        <dbReference type="ARBA" id="ARBA00022964"/>
    </source>
</evidence>
<dbReference type="Gene3D" id="3.10.450.60">
    <property type="match status" value="1"/>
</dbReference>
<keyword evidence="7" id="KW-0443">Lipid metabolism</keyword>